<evidence type="ECO:0000256" key="2">
    <source>
        <dbReference type="ARBA" id="ARBA00011085"/>
    </source>
</evidence>
<comment type="similarity">
    <text evidence="2">Belongs to the G-protein coupled receptor 4 family.</text>
</comment>
<dbReference type="InterPro" id="IPR001499">
    <property type="entry name" value="GPCR_STE3"/>
</dbReference>
<dbReference type="EMBL" id="JARKIB010000024">
    <property type="protein sequence ID" value="KAJ7766022.1"/>
    <property type="molecule type" value="Genomic_DNA"/>
</dbReference>
<feature type="transmembrane region" description="Helical" evidence="10">
    <location>
        <begin position="198"/>
        <end position="219"/>
    </location>
</feature>
<dbReference type="PANTHER" id="PTHR28097">
    <property type="entry name" value="PHEROMONE A FACTOR RECEPTOR"/>
    <property type="match status" value="1"/>
</dbReference>
<feature type="transmembrane region" description="Helical" evidence="10">
    <location>
        <begin position="147"/>
        <end position="177"/>
    </location>
</feature>
<reference evidence="11" key="1">
    <citation type="submission" date="2023-03" db="EMBL/GenBank/DDBJ databases">
        <title>Massive genome expansion in bonnet fungi (Mycena s.s.) driven by repeated elements and novel gene families across ecological guilds.</title>
        <authorList>
            <consortium name="Lawrence Berkeley National Laboratory"/>
            <person name="Harder C.B."/>
            <person name="Miyauchi S."/>
            <person name="Viragh M."/>
            <person name="Kuo A."/>
            <person name="Thoen E."/>
            <person name="Andreopoulos B."/>
            <person name="Lu D."/>
            <person name="Skrede I."/>
            <person name="Drula E."/>
            <person name="Henrissat B."/>
            <person name="Morin E."/>
            <person name="Kohler A."/>
            <person name="Barry K."/>
            <person name="LaButti K."/>
            <person name="Morin E."/>
            <person name="Salamov A."/>
            <person name="Lipzen A."/>
            <person name="Mereny Z."/>
            <person name="Hegedus B."/>
            <person name="Baldrian P."/>
            <person name="Stursova M."/>
            <person name="Weitz H."/>
            <person name="Taylor A."/>
            <person name="Grigoriev I.V."/>
            <person name="Nagy L.G."/>
            <person name="Martin F."/>
            <person name="Kauserud H."/>
        </authorList>
    </citation>
    <scope>NUCLEOTIDE SEQUENCE</scope>
    <source>
        <strain evidence="11">CBHHK182m</strain>
    </source>
</reference>
<keyword evidence="7 10" id="KW-0472">Membrane</keyword>
<gene>
    <name evidence="11" type="ORF">B0H16DRAFT_1522813</name>
</gene>
<evidence type="ECO:0000256" key="7">
    <source>
        <dbReference type="ARBA" id="ARBA00023136"/>
    </source>
</evidence>
<dbReference type="CDD" id="cd14966">
    <property type="entry name" value="7tmD_STE3"/>
    <property type="match status" value="1"/>
</dbReference>
<accession>A0AAD7NM57</accession>
<evidence type="ECO:0000256" key="10">
    <source>
        <dbReference type="SAM" id="Phobius"/>
    </source>
</evidence>
<dbReference type="Proteomes" id="UP001215598">
    <property type="component" value="Unassembled WGS sequence"/>
</dbReference>
<proteinExistence type="inferred from homology"/>
<dbReference type="GO" id="GO:0005886">
    <property type="term" value="C:plasma membrane"/>
    <property type="evidence" value="ECO:0007669"/>
    <property type="project" value="TreeGrafter"/>
</dbReference>
<sequence length="343" mass="38688">MPGALQAAPFISSALILATLPHHWRVKNMATLSIIAWLTAYNLTYGINAIIWDGNVDIRVPVWCDIVTKLKIGADVGLPGSCLCMAKRLNRITYGLDMSPRGWRHRTLDVFLCWGLPVLVMILHVIVQGHRFDIIEDLGCIPAVYVSWPSIFILDVSAFIPAVLALFYCAQALFRLYRRHVALRTMLTTTAPSLSPSRYVRLMIMAFVLGAWNTVLLSISTSGEYAEGLQPWTSWDVVHFGFSFIGQFTDEDFDSQSLLRIYVLWWAVPISGLSFFLFFGIGADAMKDYRAITQWLTRVILRKDSPHPVQVGSAALDLNDYYDPQDEKYLIPPPRLHSLPQPV</sequence>
<dbReference type="GO" id="GO:0004933">
    <property type="term" value="F:mating-type a-factor pheromone receptor activity"/>
    <property type="evidence" value="ECO:0007669"/>
    <property type="project" value="InterPro"/>
</dbReference>
<name>A0AAD7NM57_9AGAR</name>
<feature type="transmembrane region" description="Helical" evidence="10">
    <location>
        <begin position="263"/>
        <end position="283"/>
    </location>
</feature>
<keyword evidence="12" id="KW-1185">Reference proteome</keyword>
<evidence type="ECO:0000256" key="5">
    <source>
        <dbReference type="ARBA" id="ARBA00022989"/>
    </source>
</evidence>
<keyword evidence="8" id="KW-0675">Receptor</keyword>
<dbReference type="PRINTS" id="PR00900">
    <property type="entry name" value="PHEROMONEAR"/>
</dbReference>
<evidence type="ECO:0000256" key="3">
    <source>
        <dbReference type="ARBA" id="ARBA00022507"/>
    </source>
</evidence>
<organism evidence="11 12">
    <name type="scientific">Mycena metata</name>
    <dbReference type="NCBI Taxonomy" id="1033252"/>
    <lineage>
        <taxon>Eukaryota</taxon>
        <taxon>Fungi</taxon>
        <taxon>Dikarya</taxon>
        <taxon>Basidiomycota</taxon>
        <taxon>Agaricomycotina</taxon>
        <taxon>Agaricomycetes</taxon>
        <taxon>Agaricomycetidae</taxon>
        <taxon>Agaricales</taxon>
        <taxon>Marasmiineae</taxon>
        <taxon>Mycenaceae</taxon>
        <taxon>Mycena</taxon>
    </lineage>
</organism>
<dbReference type="AlphaFoldDB" id="A0AAD7NM57"/>
<dbReference type="PANTHER" id="PTHR28097:SF1">
    <property type="entry name" value="PHEROMONE A FACTOR RECEPTOR"/>
    <property type="match status" value="1"/>
</dbReference>
<feature type="transmembrane region" description="Helical" evidence="10">
    <location>
        <begin position="108"/>
        <end position="127"/>
    </location>
</feature>
<evidence type="ECO:0000313" key="12">
    <source>
        <dbReference type="Proteomes" id="UP001215598"/>
    </source>
</evidence>
<evidence type="ECO:0000313" key="11">
    <source>
        <dbReference type="EMBL" id="KAJ7766022.1"/>
    </source>
</evidence>
<keyword evidence="5 10" id="KW-1133">Transmembrane helix</keyword>
<evidence type="ECO:0000256" key="6">
    <source>
        <dbReference type="ARBA" id="ARBA00023040"/>
    </source>
</evidence>
<protein>
    <submittedName>
        <fullName evidence="11">GPCR fungal pheromone mating factor</fullName>
    </submittedName>
</protein>
<keyword evidence="9" id="KW-0807">Transducer</keyword>
<dbReference type="PRINTS" id="PR00899">
    <property type="entry name" value="GPCRSTE3"/>
</dbReference>
<keyword evidence="4 10" id="KW-0812">Transmembrane</keyword>
<evidence type="ECO:0000256" key="9">
    <source>
        <dbReference type="ARBA" id="ARBA00023224"/>
    </source>
</evidence>
<evidence type="ECO:0000256" key="8">
    <source>
        <dbReference type="ARBA" id="ARBA00023170"/>
    </source>
</evidence>
<keyword evidence="6" id="KW-0297">G-protein coupled receptor</keyword>
<comment type="caution">
    <text evidence="11">The sequence shown here is derived from an EMBL/GenBank/DDBJ whole genome shotgun (WGS) entry which is preliminary data.</text>
</comment>
<dbReference type="GO" id="GO:0000750">
    <property type="term" value="P:pheromone-dependent signal transduction involved in conjugation with cellular fusion"/>
    <property type="evidence" value="ECO:0007669"/>
    <property type="project" value="TreeGrafter"/>
</dbReference>
<comment type="subcellular location">
    <subcellularLocation>
        <location evidence="1">Membrane</location>
        <topology evidence="1">Multi-pass membrane protein</topology>
    </subcellularLocation>
</comment>
<dbReference type="Pfam" id="PF02076">
    <property type="entry name" value="STE3"/>
    <property type="match status" value="1"/>
</dbReference>
<dbReference type="InterPro" id="IPR001546">
    <property type="entry name" value="GPCR_Pheromne_A_rcpt"/>
</dbReference>
<evidence type="ECO:0000256" key="1">
    <source>
        <dbReference type="ARBA" id="ARBA00004141"/>
    </source>
</evidence>
<keyword evidence="3" id="KW-0589">Pheromone response</keyword>
<evidence type="ECO:0000256" key="4">
    <source>
        <dbReference type="ARBA" id="ARBA00022692"/>
    </source>
</evidence>